<gene>
    <name evidence="3" type="ORF">N0F65_002640</name>
</gene>
<feature type="compositionally biased region" description="Basic and acidic residues" evidence="2">
    <location>
        <begin position="106"/>
        <end position="120"/>
    </location>
</feature>
<dbReference type="Proteomes" id="UP001146120">
    <property type="component" value="Unassembled WGS sequence"/>
</dbReference>
<accession>A0AAV2Z5Q9</accession>
<evidence type="ECO:0000256" key="1">
    <source>
        <dbReference type="SAM" id="Coils"/>
    </source>
</evidence>
<protein>
    <submittedName>
        <fullName evidence="3">Uncharacterized protein</fullName>
    </submittedName>
</protein>
<evidence type="ECO:0000313" key="4">
    <source>
        <dbReference type="Proteomes" id="UP001146120"/>
    </source>
</evidence>
<dbReference type="EMBL" id="DAKRPA010000054">
    <property type="protein sequence ID" value="DBA01030.1"/>
    <property type="molecule type" value="Genomic_DNA"/>
</dbReference>
<evidence type="ECO:0000313" key="3">
    <source>
        <dbReference type="EMBL" id="DBA01030.1"/>
    </source>
</evidence>
<keyword evidence="4" id="KW-1185">Reference proteome</keyword>
<feature type="compositionally biased region" description="Acidic residues" evidence="2">
    <location>
        <begin position="121"/>
        <end position="139"/>
    </location>
</feature>
<organism evidence="3 4">
    <name type="scientific">Lagenidium giganteum</name>
    <dbReference type="NCBI Taxonomy" id="4803"/>
    <lineage>
        <taxon>Eukaryota</taxon>
        <taxon>Sar</taxon>
        <taxon>Stramenopiles</taxon>
        <taxon>Oomycota</taxon>
        <taxon>Peronosporomycetes</taxon>
        <taxon>Pythiales</taxon>
        <taxon>Pythiaceae</taxon>
    </lineage>
</organism>
<feature type="compositionally biased region" description="Acidic residues" evidence="2">
    <location>
        <begin position="147"/>
        <end position="157"/>
    </location>
</feature>
<keyword evidence="1" id="KW-0175">Coiled coil</keyword>
<dbReference type="AlphaFoldDB" id="A0AAV2Z5Q9"/>
<name>A0AAV2Z5Q9_9STRA</name>
<proteinExistence type="predicted"/>
<comment type="caution">
    <text evidence="3">The sequence shown here is derived from an EMBL/GenBank/DDBJ whole genome shotgun (WGS) entry which is preliminary data.</text>
</comment>
<reference evidence="3" key="1">
    <citation type="submission" date="2022-11" db="EMBL/GenBank/DDBJ databases">
        <authorList>
            <person name="Morgan W.R."/>
            <person name="Tartar A."/>
        </authorList>
    </citation>
    <scope>NUCLEOTIDE SEQUENCE</scope>
    <source>
        <strain evidence="3">ARSEF 373</strain>
    </source>
</reference>
<feature type="coiled-coil region" evidence="1">
    <location>
        <begin position="330"/>
        <end position="371"/>
    </location>
</feature>
<sequence length="446" mass="47688">MASSAAAAASALLQKASQQYLECRRKVTAKVDEVKAIDAEIEALFAKIVEAEKAGASKKSVGRLEVTIAAVSGKAPVEGATIDVTIDPEYDEEDDAEAVEQQAAPKAEKEVTEEVTKPAEAEAEAAAEETEKQAEEEEAAPAQTEEAVAEEAEEAAEEAAPYNPWNLSPVVDEPAYSDDEAEKDVAKEEPAVNPPVAEEPVVEAAKEEEVAVEAPVAEQPTPAKASTAVAWESVPASFVFERVQSREAFVTVTVAPPAMEANDEDPIKEIQFPVSSLLASNEFDQWYAISEEAEAESADTTITEVTEESEAARAEQPRVQVKATFEPSALEKLNLVYLELSKKKKEAEASLAAVEREAASLRTKYERLTATQRSLTSAGAQGGKGGKSALFNNLNAQAAADKSRYQKLKDSINSVLTPQRQQVLISVAMFVGSVTVFHAYGDNLLA</sequence>
<feature type="region of interest" description="Disordered" evidence="2">
    <location>
        <begin position="91"/>
        <end position="224"/>
    </location>
</feature>
<reference evidence="3" key="2">
    <citation type="journal article" date="2023" name="Microbiol Resour">
        <title>Decontamination and Annotation of the Draft Genome Sequence of the Oomycete Lagenidium giganteum ARSEF 373.</title>
        <authorList>
            <person name="Morgan W.R."/>
            <person name="Tartar A."/>
        </authorList>
    </citation>
    <scope>NUCLEOTIDE SEQUENCE</scope>
    <source>
        <strain evidence="3">ARSEF 373</strain>
    </source>
</reference>
<evidence type="ECO:0000256" key="2">
    <source>
        <dbReference type="SAM" id="MobiDB-lite"/>
    </source>
</evidence>
<feature type="compositionally biased region" description="Low complexity" evidence="2">
    <location>
        <begin position="194"/>
        <end position="203"/>
    </location>
</feature>